<dbReference type="OrthoDB" id="125295at2157"/>
<dbReference type="eggNOG" id="arCOG00844">
    <property type="taxonomic scope" value="Archaea"/>
</dbReference>
<name>L9W388_9EURY</name>
<dbReference type="EMBL" id="AOHW01000015">
    <property type="protein sequence ID" value="ELY43905.1"/>
    <property type="molecule type" value="Genomic_DNA"/>
</dbReference>
<feature type="domain" description="N-acetyltransferase" evidence="2">
    <location>
        <begin position="1"/>
        <end position="181"/>
    </location>
</feature>
<dbReference type="Gene3D" id="3.40.630.30">
    <property type="match status" value="1"/>
</dbReference>
<proteinExistence type="predicted"/>
<dbReference type="InterPro" id="IPR017255">
    <property type="entry name" value="AcTrfase_GNAT_prd"/>
</dbReference>
<dbReference type="PIRSF" id="PIRSF037663">
    <property type="entry name" value="Acetyltransf_GNAT_prd"/>
    <property type="match status" value="1"/>
</dbReference>
<dbReference type="PATRIC" id="fig|1114856.3.peg.999"/>
<dbReference type="RefSeq" id="WP_006088720.1">
    <property type="nucleotide sequence ID" value="NZ_AOHW01000015.1"/>
</dbReference>
<evidence type="ECO:0000313" key="4">
    <source>
        <dbReference type="Proteomes" id="UP000011599"/>
    </source>
</evidence>
<dbReference type="InterPro" id="IPR016181">
    <property type="entry name" value="Acyl_CoA_acyltransferase"/>
</dbReference>
<keyword evidence="4" id="KW-1185">Reference proteome</keyword>
<accession>L9W388</accession>
<evidence type="ECO:0000313" key="3">
    <source>
        <dbReference type="EMBL" id="ELY43905.1"/>
    </source>
</evidence>
<dbReference type="GO" id="GO:0016747">
    <property type="term" value="F:acyltransferase activity, transferring groups other than amino-acyl groups"/>
    <property type="evidence" value="ECO:0007669"/>
    <property type="project" value="InterPro"/>
</dbReference>
<evidence type="ECO:0000259" key="2">
    <source>
        <dbReference type="PROSITE" id="PS51186"/>
    </source>
</evidence>
<dbReference type="Proteomes" id="UP000011599">
    <property type="component" value="Unassembled WGS sequence"/>
</dbReference>
<dbReference type="PANTHER" id="PTHR43072:SF52">
    <property type="entry name" value="GCN5-RELATED N-ACETYLTRANSFERASE"/>
    <property type="match status" value="1"/>
</dbReference>
<dbReference type="CDD" id="cd04301">
    <property type="entry name" value="NAT_SF"/>
    <property type="match status" value="1"/>
</dbReference>
<feature type="compositionally biased region" description="Basic and acidic residues" evidence="1">
    <location>
        <begin position="67"/>
        <end position="80"/>
    </location>
</feature>
<dbReference type="SUPFAM" id="SSF55729">
    <property type="entry name" value="Acyl-CoA N-acyltransferases (Nat)"/>
    <property type="match status" value="1"/>
</dbReference>
<dbReference type="STRING" id="1114856.GCA_000383975_01381"/>
<dbReference type="InterPro" id="IPR000182">
    <property type="entry name" value="GNAT_dom"/>
</dbReference>
<keyword evidence="3" id="KW-0808">Transferase</keyword>
<dbReference type="AlphaFoldDB" id="L9W388"/>
<dbReference type="PROSITE" id="PS51186">
    <property type="entry name" value="GNAT"/>
    <property type="match status" value="1"/>
</dbReference>
<comment type="caution">
    <text evidence="3">The sequence shown here is derived from an EMBL/GenBank/DDBJ whole genome shotgun (WGS) entry which is preliminary data.</text>
</comment>
<protein>
    <submittedName>
        <fullName evidence="3">N-acetyltransferase GCN5</fullName>
    </submittedName>
</protein>
<reference evidence="3 4" key="1">
    <citation type="journal article" date="2014" name="PLoS Genet.">
        <title>Phylogenetically driven sequencing of extremely halophilic archaea reveals strategies for static and dynamic osmo-response.</title>
        <authorList>
            <person name="Becker E.A."/>
            <person name="Seitzer P.M."/>
            <person name="Tritt A."/>
            <person name="Larsen D."/>
            <person name="Krusor M."/>
            <person name="Yao A.I."/>
            <person name="Wu D."/>
            <person name="Madern D."/>
            <person name="Eisen J.A."/>
            <person name="Darling A.E."/>
            <person name="Facciotti M.T."/>
        </authorList>
    </citation>
    <scope>NUCLEOTIDE SEQUENCE [LARGE SCALE GENOMIC DNA]</scope>
    <source>
        <strain evidence="3 4">GA33</strain>
    </source>
</reference>
<gene>
    <name evidence="3" type="ORF">C496_04810</name>
</gene>
<feature type="region of interest" description="Disordered" evidence="1">
    <location>
        <begin position="67"/>
        <end position="87"/>
    </location>
</feature>
<evidence type="ECO:0000256" key="1">
    <source>
        <dbReference type="SAM" id="MobiDB-lite"/>
    </source>
</evidence>
<sequence length="181" mass="20505">MNIRPANSEDFEDIKAVARKTWHDTYDELEAELIDRVVDNWYTTDSMPLEAPGTVVFVVERAEQRSVNESAEQRSADESRTQSGDGEIIGFTHAVAQGETADILRMYVSPDAQGEGVGTKLHESLLERLEMYDVDRVRSFDFAFNDASRRFYEGLGFERTDTGEVTIEGEQYDEAVYTLSL</sequence>
<dbReference type="Pfam" id="PF00583">
    <property type="entry name" value="Acetyltransf_1"/>
    <property type="match status" value="1"/>
</dbReference>
<dbReference type="PANTHER" id="PTHR43072">
    <property type="entry name" value="N-ACETYLTRANSFERASE"/>
    <property type="match status" value="1"/>
</dbReference>
<organism evidence="3 4">
    <name type="scientific">Natronorubrum tibetense GA33</name>
    <dbReference type="NCBI Taxonomy" id="1114856"/>
    <lineage>
        <taxon>Archaea</taxon>
        <taxon>Methanobacteriati</taxon>
        <taxon>Methanobacteriota</taxon>
        <taxon>Stenosarchaea group</taxon>
        <taxon>Halobacteria</taxon>
        <taxon>Halobacteriales</taxon>
        <taxon>Natrialbaceae</taxon>
        <taxon>Natronorubrum</taxon>
    </lineage>
</organism>